<dbReference type="Proteomes" id="UP000503278">
    <property type="component" value="Chromosome"/>
</dbReference>
<dbReference type="RefSeq" id="WP_169610498.1">
    <property type="nucleotide sequence ID" value="NZ_CP051682.1"/>
</dbReference>
<name>A0A7L5E5K6_9SPHI</name>
<keyword evidence="2" id="KW-1185">Reference proteome</keyword>
<protein>
    <submittedName>
        <fullName evidence="1">DUF748 domain-containing protein</fullName>
    </submittedName>
</protein>
<accession>A0A7L5E5K6</accession>
<evidence type="ECO:0000313" key="2">
    <source>
        <dbReference type="Proteomes" id="UP000503278"/>
    </source>
</evidence>
<dbReference type="AlphaFoldDB" id="A0A7L5E5K6"/>
<dbReference type="InterPro" id="IPR008023">
    <property type="entry name" value="DUF748"/>
</dbReference>
<organism evidence="1 2">
    <name type="scientific">Mucilaginibacter robiniae</name>
    <dbReference type="NCBI Taxonomy" id="2728022"/>
    <lineage>
        <taxon>Bacteria</taxon>
        <taxon>Pseudomonadati</taxon>
        <taxon>Bacteroidota</taxon>
        <taxon>Sphingobacteriia</taxon>
        <taxon>Sphingobacteriales</taxon>
        <taxon>Sphingobacteriaceae</taxon>
        <taxon>Mucilaginibacter</taxon>
    </lineage>
</organism>
<dbReference type="EMBL" id="CP051682">
    <property type="protein sequence ID" value="QJD97908.1"/>
    <property type="molecule type" value="Genomic_DNA"/>
</dbReference>
<dbReference type="KEGG" id="mrob:HH214_19505"/>
<evidence type="ECO:0000313" key="1">
    <source>
        <dbReference type="EMBL" id="QJD97908.1"/>
    </source>
</evidence>
<dbReference type="Pfam" id="PF05359">
    <property type="entry name" value="DUF748"/>
    <property type="match status" value="1"/>
</dbReference>
<proteinExistence type="predicted"/>
<sequence>MLPGLVKSYVNKKLNNLPGYTGHVDDIDIHLIRGAYSIHGLELRKTTDKSKHPFLQIADIDLSVQWKAIFKGRLVGEVEMDHPVINIQATVPDPGAEPSKEHWTQTLKDLMPMTINRLQVNNGRFAYLDFSRKPDVDLHIDNMQLTALNLANVEKSGERLPSTVRLTGTSIGGGSLRSDMRVNALKEIPDFNMNMQLTGVNLTSLNNFIKAYGKFDVERGSLTMYSELKLMNGHFDGYIKPFIKNIKVLNWKKDVKKKGGILQAAKEAVIGLFTKAVENHKTKKIATKIPISGNVQDVKTNGWKTFLGVLKNAFIKALNQGIENSLG</sequence>
<reference evidence="1 2" key="1">
    <citation type="submission" date="2020-04" db="EMBL/GenBank/DDBJ databases">
        <title>Genome sequencing of novel species.</title>
        <authorList>
            <person name="Heo J."/>
            <person name="Kim S.-J."/>
            <person name="Kim J.-S."/>
            <person name="Hong S.-B."/>
            <person name="Kwon S.-W."/>
        </authorList>
    </citation>
    <scope>NUCLEOTIDE SEQUENCE [LARGE SCALE GENOMIC DNA]</scope>
    <source>
        <strain evidence="1 2">F39-2</strain>
    </source>
</reference>
<gene>
    <name evidence="1" type="ORF">HH214_19505</name>
</gene>